<accession>A0ABV6KXN5</accession>
<keyword evidence="2" id="KW-1185">Reference proteome</keyword>
<proteinExistence type="predicted"/>
<evidence type="ECO:0000313" key="2">
    <source>
        <dbReference type="Proteomes" id="UP001589738"/>
    </source>
</evidence>
<organism evidence="1 2">
    <name type="scientific">Robertmurraya beringensis</name>
    <dbReference type="NCBI Taxonomy" id="641660"/>
    <lineage>
        <taxon>Bacteria</taxon>
        <taxon>Bacillati</taxon>
        <taxon>Bacillota</taxon>
        <taxon>Bacilli</taxon>
        <taxon>Bacillales</taxon>
        <taxon>Bacillaceae</taxon>
        <taxon>Robertmurraya</taxon>
    </lineage>
</organism>
<gene>
    <name evidence="1" type="ORF">ACFFHF_23240</name>
</gene>
<reference evidence="1 2" key="1">
    <citation type="submission" date="2024-09" db="EMBL/GenBank/DDBJ databases">
        <authorList>
            <person name="Sun Q."/>
            <person name="Mori K."/>
        </authorList>
    </citation>
    <scope>NUCLEOTIDE SEQUENCE [LARGE SCALE GENOMIC DNA]</scope>
    <source>
        <strain evidence="1 2">CGMCC 1.9126</strain>
    </source>
</reference>
<name>A0ABV6KXN5_9BACI</name>
<comment type="caution">
    <text evidence="1">The sequence shown here is derived from an EMBL/GenBank/DDBJ whole genome shotgun (WGS) entry which is preliminary data.</text>
</comment>
<sequence length="67" mass="7590">MNILSFEVSHLKNEDVTSSESEIRRASKRGAVEDIIHVASDEDGHDLRVSNRFGANLKQEINYSENM</sequence>
<dbReference type="RefSeq" id="WP_377059170.1">
    <property type="nucleotide sequence ID" value="NZ_JBHLUU010000127.1"/>
</dbReference>
<dbReference type="Proteomes" id="UP001589738">
    <property type="component" value="Unassembled WGS sequence"/>
</dbReference>
<dbReference type="EMBL" id="JBHLUU010000127">
    <property type="protein sequence ID" value="MFC0478107.1"/>
    <property type="molecule type" value="Genomic_DNA"/>
</dbReference>
<evidence type="ECO:0000313" key="1">
    <source>
        <dbReference type="EMBL" id="MFC0478107.1"/>
    </source>
</evidence>
<protein>
    <submittedName>
        <fullName evidence="1">Uncharacterized protein</fullName>
    </submittedName>
</protein>